<reference evidence="1 2" key="1">
    <citation type="journal article" date="2010" name="Appl. Environ. Microbiol.">
        <title>Sequence analysis of Leuconostoc mesenteroides bacteriophage Phi1-A4 isolated from an industrial vegetable fermentation.</title>
        <authorList>
            <person name="Lu Z."/>
            <person name="Altermann E."/>
            <person name="Breidt F."/>
            <person name="Kozyavkin S."/>
        </authorList>
    </citation>
    <scope>NUCLEOTIDE SEQUENCE [LARGE SCALE GENOMIC DNA]</scope>
</reference>
<evidence type="ECO:0000313" key="2">
    <source>
        <dbReference type="Proteomes" id="UP000001704"/>
    </source>
</evidence>
<protein>
    <submittedName>
        <fullName evidence="1">Receptor-binding tail protein</fullName>
    </submittedName>
</protein>
<sequence>MTLNTNEIVYTADLMNISPANDAQIYGKDGNYILSGLEIRDVTSTSATLTAGRALIQGRLFELKANTQYTLTAGTSQYLGLEIDLTKENTDDGMGNITNNQFTVKSNDGEYGDTRLGDIQSFVAFYQVNTQTQSSTQLVFPYYFTKDLTTGYGDVGFPADTIFQRPKVRRIGKNVQVSGILNNAATINNGQQGLVMRTLPVGCRPSDQIYGTFPSAGRVYEISIHPNGNILLTNFTGSAMNAKSFISITFNFLAV</sequence>
<proteinExistence type="predicted"/>
<gene>
    <name evidence="1" type="ORF">LM1A4_023</name>
</gene>
<dbReference type="Proteomes" id="UP000001704">
    <property type="component" value="Segment"/>
</dbReference>
<evidence type="ECO:0000313" key="1">
    <source>
        <dbReference type="EMBL" id="ADD71746.1"/>
    </source>
</evidence>
<dbReference type="OrthoDB" id="10650at10239"/>
<dbReference type="Gene3D" id="2.60.520.10">
    <property type="entry name" value="Phage fibre proteins"/>
    <property type="match status" value="1"/>
</dbReference>
<dbReference type="RefSeq" id="YP_009168353.1">
    <property type="nucleotide sequence ID" value="NC_027987.1"/>
</dbReference>
<name>D4N4J6_9CAUD</name>
<organism evidence="1 2">
    <name type="scientific">Leuconostoc phage 1-A4</name>
    <dbReference type="NCBI Taxonomy" id="745088"/>
    <lineage>
        <taxon>Viruses</taxon>
        <taxon>Duplodnaviria</taxon>
        <taxon>Heunggongvirae</taxon>
        <taxon>Uroviricota</taxon>
        <taxon>Caudoviricetes</taxon>
        <taxon>Mccleskeyvirinae</taxon>
        <taxon>Unaquatrovirus</taxon>
        <taxon>Unaquatrovirus uv1A4</taxon>
    </lineage>
</organism>
<keyword evidence="2" id="KW-1185">Reference proteome</keyword>
<keyword evidence="1" id="KW-0675">Receptor</keyword>
<dbReference type="GeneID" id="26041808"/>
<dbReference type="KEGG" id="vg:26041808"/>
<dbReference type="EMBL" id="GQ451696">
    <property type="protein sequence ID" value="ADD71746.1"/>
    <property type="molecule type" value="Genomic_DNA"/>
</dbReference>
<accession>D4N4J6</accession>